<gene>
    <name evidence="9" type="ORF">PARMNEM_LOCUS13383</name>
</gene>
<dbReference type="AlphaFoldDB" id="A0AAV1LH84"/>
<evidence type="ECO:0000256" key="5">
    <source>
        <dbReference type="ARBA" id="ARBA00022989"/>
    </source>
</evidence>
<feature type="transmembrane region" description="Helical" evidence="8">
    <location>
        <begin position="242"/>
        <end position="260"/>
    </location>
</feature>
<feature type="transmembrane region" description="Helical" evidence="8">
    <location>
        <begin position="45"/>
        <end position="67"/>
    </location>
</feature>
<dbReference type="GO" id="GO:0046964">
    <property type="term" value="F:3'-phosphoadenosine 5'-phosphosulfate transmembrane transporter activity"/>
    <property type="evidence" value="ECO:0007669"/>
    <property type="project" value="TreeGrafter"/>
</dbReference>
<dbReference type="Pfam" id="PF08449">
    <property type="entry name" value="UAA"/>
    <property type="match status" value="1"/>
</dbReference>
<dbReference type="PANTHER" id="PTHR10778">
    <property type="entry name" value="SOLUTE CARRIER FAMILY 35 MEMBER B"/>
    <property type="match status" value="1"/>
</dbReference>
<keyword evidence="4 8" id="KW-0812">Transmembrane</keyword>
<evidence type="ECO:0000256" key="4">
    <source>
        <dbReference type="ARBA" id="ARBA00022692"/>
    </source>
</evidence>
<feature type="transmembrane region" description="Helical" evidence="8">
    <location>
        <begin position="376"/>
        <end position="401"/>
    </location>
</feature>
<evidence type="ECO:0000256" key="8">
    <source>
        <dbReference type="SAM" id="Phobius"/>
    </source>
</evidence>
<keyword evidence="6 8" id="KW-0472">Membrane</keyword>
<evidence type="ECO:0000313" key="10">
    <source>
        <dbReference type="Proteomes" id="UP001314205"/>
    </source>
</evidence>
<protein>
    <recommendedName>
        <fullName evidence="7">Adenosine 3'-phospho 5'-phosphosulfate transporter 1</fullName>
    </recommendedName>
</protein>
<organism evidence="9 10">
    <name type="scientific">Parnassius mnemosyne</name>
    <name type="common">clouded apollo</name>
    <dbReference type="NCBI Taxonomy" id="213953"/>
    <lineage>
        <taxon>Eukaryota</taxon>
        <taxon>Metazoa</taxon>
        <taxon>Ecdysozoa</taxon>
        <taxon>Arthropoda</taxon>
        <taxon>Hexapoda</taxon>
        <taxon>Insecta</taxon>
        <taxon>Pterygota</taxon>
        <taxon>Neoptera</taxon>
        <taxon>Endopterygota</taxon>
        <taxon>Lepidoptera</taxon>
        <taxon>Glossata</taxon>
        <taxon>Ditrysia</taxon>
        <taxon>Papilionoidea</taxon>
        <taxon>Papilionidae</taxon>
        <taxon>Parnassiinae</taxon>
        <taxon>Parnassini</taxon>
        <taxon>Parnassius</taxon>
        <taxon>Driopa</taxon>
    </lineage>
</organism>
<evidence type="ECO:0000256" key="3">
    <source>
        <dbReference type="ARBA" id="ARBA00022448"/>
    </source>
</evidence>
<sequence length="468" mass="52318">MRSKIVIGTVLVLWAVLTWLFGHLYQELLNVYEQSDSLLDSDYSWCFRLLLNLVGYATVLVPGYMLYKYLEKTNYFDKIANKTWLSRVLFACFGEPGEKLPEAVKPAKVDDTREGFELVFCFVGLMGAYLVWGLLQEKIMTQSYVMADGSLVRFNDSQLLVFINRLLAFLIALGRLLWTGQPIIAAPLYKFSYCSLTNIISAWCQYEALKFVSFPTQVLSKSCKVIPVMLMGKLISRNKYEMYEYVTAILISVGMVLFMYGSHDDYAVSAATTGSGVALLALYMACDSFTSSWQAALFARHAPRPLQMLAAVNLCSLALTAAALRHHAHAPDRTRLLQASPTLTLCTHPVFVMDCLLLSLSSAVGQMLIYRTIARFGAVVFTIIMTLRQAVSILVSCAVYGHGVSARGAGGVLLVFAAAALRIYCRERIRRRTQHVRTRTHSHFANENVFRVEEIASRAIKPPIIPSI</sequence>
<proteinExistence type="inferred from homology"/>
<dbReference type="PANTHER" id="PTHR10778:SF13">
    <property type="entry name" value="ADENOSINE 3'-PHOSPHO 5'-PHOSPHOSULFATE TRANSPORTER 1"/>
    <property type="match status" value="1"/>
</dbReference>
<evidence type="ECO:0000256" key="2">
    <source>
        <dbReference type="ARBA" id="ARBA00010694"/>
    </source>
</evidence>
<feature type="transmembrane region" description="Helical" evidence="8">
    <location>
        <begin position="407"/>
        <end position="425"/>
    </location>
</feature>
<comment type="similarity">
    <text evidence="2">Belongs to the nucleotide-sugar transporter family. SLC35B subfamily.</text>
</comment>
<dbReference type="GO" id="GO:0000139">
    <property type="term" value="C:Golgi membrane"/>
    <property type="evidence" value="ECO:0007669"/>
    <property type="project" value="TreeGrafter"/>
</dbReference>
<feature type="transmembrane region" description="Helical" evidence="8">
    <location>
        <begin position="5"/>
        <end position="25"/>
    </location>
</feature>
<keyword evidence="10" id="KW-1185">Reference proteome</keyword>
<dbReference type="InterPro" id="IPR013657">
    <property type="entry name" value="SCL35B1-4/HUT1"/>
</dbReference>
<evidence type="ECO:0000256" key="1">
    <source>
        <dbReference type="ARBA" id="ARBA00004141"/>
    </source>
</evidence>
<name>A0AAV1LH84_9NEOP</name>
<evidence type="ECO:0000256" key="6">
    <source>
        <dbReference type="ARBA" id="ARBA00023136"/>
    </source>
</evidence>
<evidence type="ECO:0000313" key="9">
    <source>
        <dbReference type="EMBL" id="CAK1593629.1"/>
    </source>
</evidence>
<feature type="transmembrane region" description="Helical" evidence="8">
    <location>
        <begin position="115"/>
        <end position="135"/>
    </location>
</feature>
<dbReference type="EMBL" id="CAVLGL010000089">
    <property type="protein sequence ID" value="CAK1593629.1"/>
    <property type="molecule type" value="Genomic_DNA"/>
</dbReference>
<comment type="caution">
    <text evidence="9">The sequence shown here is derived from an EMBL/GenBank/DDBJ whole genome shotgun (WGS) entry which is preliminary data.</text>
</comment>
<comment type="subcellular location">
    <subcellularLocation>
        <location evidence="1">Membrane</location>
        <topology evidence="1">Multi-pass membrane protein</topology>
    </subcellularLocation>
</comment>
<keyword evidence="5 8" id="KW-1133">Transmembrane helix</keyword>
<feature type="transmembrane region" description="Helical" evidence="8">
    <location>
        <begin position="159"/>
        <end position="178"/>
    </location>
</feature>
<keyword evidence="3" id="KW-0813">Transport</keyword>
<dbReference type="Proteomes" id="UP001314205">
    <property type="component" value="Unassembled WGS sequence"/>
</dbReference>
<evidence type="ECO:0000256" key="7">
    <source>
        <dbReference type="ARBA" id="ARBA00039668"/>
    </source>
</evidence>
<reference evidence="9 10" key="1">
    <citation type="submission" date="2023-11" db="EMBL/GenBank/DDBJ databases">
        <authorList>
            <person name="Hedman E."/>
            <person name="Englund M."/>
            <person name="Stromberg M."/>
            <person name="Nyberg Akerstrom W."/>
            <person name="Nylinder S."/>
            <person name="Jareborg N."/>
            <person name="Kallberg Y."/>
            <person name="Kronander E."/>
        </authorList>
    </citation>
    <scope>NUCLEOTIDE SEQUENCE [LARGE SCALE GENOMIC DNA]</scope>
</reference>
<accession>A0AAV1LH84</accession>
<dbReference type="GO" id="GO:0005789">
    <property type="term" value="C:endoplasmic reticulum membrane"/>
    <property type="evidence" value="ECO:0007669"/>
    <property type="project" value="TreeGrafter"/>
</dbReference>